<name>A0ABQ9W871_SAGOE</name>
<evidence type="ECO:0000313" key="1">
    <source>
        <dbReference type="EMBL" id="KAK2117615.1"/>
    </source>
</evidence>
<keyword evidence="2" id="KW-1185">Reference proteome</keyword>
<sequence>MRGFEKVESLQRSPFSGSPTLFYFQSITCHPRTSTICGFRENPPCVENVFQSGFEEK</sequence>
<reference evidence="1 2" key="1">
    <citation type="submission" date="2023-05" db="EMBL/GenBank/DDBJ databases">
        <title>B98-5 Cell Line De Novo Hybrid Assembly: An Optical Mapping Approach.</title>
        <authorList>
            <person name="Kananen K."/>
            <person name="Auerbach J.A."/>
            <person name="Kautto E."/>
            <person name="Blachly J.S."/>
        </authorList>
    </citation>
    <scope>NUCLEOTIDE SEQUENCE [LARGE SCALE GENOMIC DNA]</scope>
    <source>
        <strain evidence="1">B95-8</strain>
        <tissue evidence="1">Cell line</tissue>
    </source>
</reference>
<organism evidence="1 2">
    <name type="scientific">Saguinus oedipus</name>
    <name type="common">Cotton-top tamarin</name>
    <name type="synonym">Oedipomidas oedipus</name>
    <dbReference type="NCBI Taxonomy" id="9490"/>
    <lineage>
        <taxon>Eukaryota</taxon>
        <taxon>Metazoa</taxon>
        <taxon>Chordata</taxon>
        <taxon>Craniata</taxon>
        <taxon>Vertebrata</taxon>
        <taxon>Euteleostomi</taxon>
        <taxon>Mammalia</taxon>
        <taxon>Eutheria</taxon>
        <taxon>Euarchontoglires</taxon>
        <taxon>Primates</taxon>
        <taxon>Haplorrhini</taxon>
        <taxon>Platyrrhini</taxon>
        <taxon>Cebidae</taxon>
        <taxon>Callitrichinae</taxon>
        <taxon>Saguinus</taxon>
    </lineage>
</organism>
<dbReference type="EMBL" id="JASSZA010000002">
    <property type="protein sequence ID" value="KAK2117615.1"/>
    <property type="molecule type" value="Genomic_DNA"/>
</dbReference>
<evidence type="ECO:0000313" key="2">
    <source>
        <dbReference type="Proteomes" id="UP001266305"/>
    </source>
</evidence>
<feature type="non-terminal residue" evidence="1">
    <location>
        <position position="57"/>
    </location>
</feature>
<comment type="caution">
    <text evidence="1">The sequence shown here is derived from an EMBL/GenBank/DDBJ whole genome shotgun (WGS) entry which is preliminary data.</text>
</comment>
<protein>
    <submittedName>
        <fullName evidence="1">Uncharacterized protein</fullName>
    </submittedName>
</protein>
<dbReference type="Proteomes" id="UP001266305">
    <property type="component" value="Unassembled WGS sequence"/>
</dbReference>
<proteinExistence type="predicted"/>
<gene>
    <name evidence="1" type="ORF">P7K49_004501</name>
</gene>
<accession>A0ABQ9W871</accession>